<dbReference type="EC" id="5.1.1.7" evidence="3 4"/>
<feature type="binding site" evidence="3">
    <location>
        <begin position="255"/>
        <end position="256"/>
    </location>
    <ligand>
        <name>substrate</name>
    </ligand>
</feature>
<name>A0A521BBH0_9EURY</name>
<dbReference type="NCBIfam" id="TIGR00652">
    <property type="entry name" value="DapF"/>
    <property type="match status" value="1"/>
</dbReference>
<feature type="binding site" evidence="3">
    <location>
        <position position="98"/>
    </location>
    <ligand>
        <name>substrate</name>
    </ligand>
</feature>
<dbReference type="OrthoDB" id="358699at2157"/>
<keyword evidence="3" id="KW-0028">Amino-acid biosynthesis</keyword>
<dbReference type="Proteomes" id="UP000319712">
    <property type="component" value="Unassembled WGS sequence"/>
</dbReference>
<evidence type="ECO:0000313" key="6">
    <source>
        <dbReference type="EMBL" id="SMO44423.1"/>
    </source>
</evidence>
<comment type="pathway">
    <text evidence="3">Amino-acid biosynthesis; L-lysine biosynthesis via DAP pathway; DL-2,6-diaminopimelate from LL-2,6-diaminopimelate: step 1/1.</text>
</comment>
<keyword evidence="7" id="KW-1185">Reference proteome</keyword>
<dbReference type="GO" id="GO:0008837">
    <property type="term" value="F:diaminopimelate epimerase activity"/>
    <property type="evidence" value="ECO:0007669"/>
    <property type="project" value="UniProtKB-UniRule"/>
</dbReference>
<comment type="subcellular location">
    <subcellularLocation>
        <location evidence="3">Cytoplasm</location>
    </subcellularLocation>
</comment>
<dbReference type="UniPathway" id="UPA00034">
    <property type="reaction ID" value="UER00025"/>
</dbReference>
<evidence type="ECO:0000313" key="7">
    <source>
        <dbReference type="Proteomes" id="UP000319712"/>
    </source>
</evidence>
<keyword evidence="3" id="KW-0457">Lysine biosynthesis</keyword>
<dbReference type="PANTHER" id="PTHR31689:SF0">
    <property type="entry name" value="DIAMINOPIMELATE EPIMERASE"/>
    <property type="match status" value="1"/>
</dbReference>
<comment type="caution">
    <text evidence="3">Lacks conserved residue(s) required for the propagation of feature annotation.</text>
</comment>
<evidence type="ECO:0000256" key="2">
    <source>
        <dbReference type="ARBA" id="ARBA00023235"/>
    </source>
</evidence>
<feature type="binding site" evidence="3">
    <location>
        <begin position="108"/>
        <end position="109"/>
    </location>
    <ligand>
        <name>substrate</name>
    </ligand>
</feature>
<dbReference type="InterPro" id="IPR001653">
    <property type="entry name" value="DAP_epimerase_DapF"/>
</dbReference>
<gene>
    <name evidence="3" type="primary">dapF</name>
    <name evidence="6" type="ORF">SAMN06264867_102128</name>
</gene>
<evidence type="ECO:0000256" key="5">
    <source>
        <dbReference type="SAM" id="MobiDB-lite"/>
    </source>
</evidence>
<keyword evidence="3" id="KW-0963">Cytoplasm</keyword>
<dbReference type="AlphaFoldDB" id="A0A521BBH0"/>
<dbReference type="Pfam" id="PF01678">
    <property type="entry name" value="DAP_epimerase"/>
    <property type="match status" value="2"/>
</dbReference>
<feature type="binding site" evidence="3">
    <location>
        <position position="16"/>
    </location>
    <ligand>
        <name>substrate</name>
    </ligand>
</feature>
<feature type="active site" description="Proton acceptor" evidence="3">
    <location>
        <position position="265"/>
    </location>
</feature>
<comment type="function">
    <text evidence="3">Catalyzes the stereoinversion of LL-2,6-diaminopimelate (L,L-DAP) to meso-diaminopimelate (meso-DAP), a precursor of L-lysine.</text>
</comment>
<dbReference type="GO" id="GO:0009089">
    <property type="term" value="P:lysine biosynthetic process via diaminopimelate"/>
    <property type="evidence" value="ECO:0007669"/>
    <property type="project" value="UniProtKB-UniRule"/>
</dbReference>
<evidence type="ECO:0000256" key="3">
    <source>
        <dbReference type="HAMAP-Rule" id="MF_00197"/>
    </source>
</evidence>
<accession>A0A521BBH0</accession>
<comment type="similarity">
    <text evidence="1 3">Belongs to the diaminopimelate epimerase family.</text>
</comment>
<dbReference type="SUPFAM" id="SSF54506">
    <property type="entry name" value="Diaminopimelate epimerase-like"/>
    <property type="match status" value="2"/>
</dbReference>
<dbReference type="RefSeq" id="WP_142985564.1">
    <property type="nucleotide sequence ID" value="NZ_FXTD01000002.1"/>
</dbReference>
<feature type="site" description="Could be important to modulate the pK values of the two catalytic cysteine residues" evidence="3">
    <location>
        <position position="255"/>
    </location>
</feature>
<dbReference type="PANTHER" id="PTHR31689">
    <property type="entry name" value="DIAMINOPIMELATE EPIMERASE, CHLOROPLASTIC"/>
    <property type="match status" value="1"/>
</dbReference>
<evidence type="ECO:0000256" key="1">
    <source>
        <dbReference type="ARBA" id="ARBA00010219"/>
    </source>
</evidence>
<dbReference type="EMBL" id="FXTD01000002">
    <property type="protein sequence ID" value="SMO44423.1"/>
    <property type="molecule type" value="Genomic_DNA"/>
</dbReference>
<dbReference type="GO" id="GO:0005829">
    <property type="term" value="C:cytosol"/>
    <property type="evidence" value="ECO:0007669"/>
    <property type="project" value="TreeGrafter"/>
</dbReference>
<protein>
    <recommendedName>
        <fullName evidence="3 4">Diaminopimelate epimerase</fullName>
        <shortName evidence="3">DAP epimerase</shortName>
        <ecNumber evidence="3 4">5.1.1.7</ecNumber>
    </recommendedName>
    <alternativeName>
        <fullName evidence="3">PLP-independent amino acid racemase</fullName>
    </alternativeName>
</protein>
<feature type="binding site" evidence="3">
    <location>
        <position position="226"/>
    </location>
    <ligand>
        <name>substrate</name>
    </ligand>
</feature>
<reference evidence="6 7" key="1">
    <citation type="submission" date="2017-05" db="EMBL/GenBank/DDBJ databases">
        <authorList>
            <person name="Varghese N."/>
            <person name="Submissions S."/>
        </authorList>
    </citation>
    <scope>NUCLEOTIDE SEQUENCE [LARGE SCALE GENOMIC DNA]</scope>
    <source>
        <strain evidence="6 7">DSM 19504</strain>
    </source>
</reference>
<dbReference type="HAMAP" id="MF_00197">
    <property type="entry name" value="DAP_epimerase"/>
    <property type="match status" value="1"/>
</dbReference>
<organism evidence="6 7">
    <name type="scientific">Halorubrum cibi</name>
    <dbReference type="NCBI Taxonomy" id="413815"/>
    <lineage>
        <taxon>Archaea</taxon>
        <taxon>Methanobacteriati</taxon>
        <taxon>Methanobacteriota</taxon>
        <taxon>Stenosarchaea group</taxon>
        <taxon>Halobacteria</taxon>
        <taxon>Halobacteriales</taxon>
        <taxon>Haloferacaceae</taxon>
        <taxon>Halorubrum</taxon>
    </lineage>
</organism>
<feature type="region of interest" description="Disordered" evidence="5">
    <location>
        <begin position="48"/>
        <end position="71"/>
    </location>
</feature>
<feature type="binding site" evidence="3">
    <location>
        <begin position="266"/>
        <end position="267"/>
    </location>
    <ligand>
        <name>substrate</name>
    </ligand>
</feature>
<comment type="subunit">
    <text evidence="3">Homodimer.</text>
</comment>
<dbReference type="Gene3D" id="3.10.310.10">
    <property type="entry name" value="Diaminopimelate Epimerase, Chain A, domain 1"/>
    <property type="match status" value="3"/>
</dbReference>
<proteinExistence type="inferred from homology"/>
<feature type="active site" description="Proton donor" evidence="3">
    <location>
        <position position="107"/>
    </location>
</feature>
<keyword evidence="2 3" id="KW-0413">Isomerase</keyword>
<comment type="catalytic activity">
    <reaction evidence="3">
        <text>(2S,6S)-2,6-diaminopimelate = meso-2,6-diaminopimelate</text>
        <dbReference type="Rhea" id="RHEA:15393"/>
        <dbReference type="ChEBI" id="CHEBI:57609"/>
        <dbReference type="ChEBI" id="CHEBI:57791"/>
        <dbReference type="EC" id="5.1.1.7"/>
    </reaction>
</comment>
<feature type="site" description="Could be important to modulate the pK values of the two catalytic cysteine residues" evidence="3">
    <location>
        <position position="188"/>
    </location>
</feature>
<sequence length="325" mass="33798">MSTHAVPVEKYHGTGNDFLVVDAGEGVGDRSAFARAYCDRETGVAADTVDGPIDGAGEHGDATDDAADSAGRRGADGVLFLEIGERYRPTRVVMTLVQPDGSTAAMCGNGARVVARWAHDRTGDHEFMIDTQAGTRRAIVSPDGTEVTIEMGVPRFDPTSVPVDRDEPLVEEAIEGLTVTAVDTGVPHAVSFLDGGRDDPDGIDAVDLDAVAPPVRHADVFPQGANVNLAAVVDAGGEGEDGRDDPAVIDQRTFERGVEGETRSCGTGAVAIAAVARRLGLIDGDTAVTRPPGGELRITVPDDDHATLTGPVAREFSGRVAADPR</sequence>
<evidence type="ECO:0000256" key="4">
    <source>
        <dbReference type="NCBIfam" id="TIGR00652"/>
    </source>
</evidence>